<dbReference type="CDD" id="cd16015">
    <property type="entry name" value="LTA_synthase"/>
    <property type="match status" value="1"/>
</dbReference>
<keyword evidence="5 7" id="KW-1133">Transmembrane helix</keyword>
<evidence type="ECO:0000259" key="8">
    <source>
        <dbReference type="Pfam" id="PF00884"/>
    </source>
</evidence>
<feature type="transmembrane region" description="Helical" evidence="7">
    <location>
        <begin position="110"/>
        <end position="128"/>
    </location>
</feature>
<keyword evidence="3" id="KW-1003">Cell membrane</keyword>
<evidence type="ECO:0000256" key="6">
    <source>
        <dbReference type="ARBA" id="ARBA00023136"/>
    </source>
</evidence>
<evidence type="ECO:0000256" key="5">
    <source>
        <dbReference type="ARBA" id="ARBA00022989"/>
    </source>
</evidence>
<dbReference type="PANTHER" id="PTHR47371:SF3">
    <property type="entry name" value="PHOSPHOGLYCEROL TRANSFERASE I"/>
    <property type="match status" value="1"/>
</dbReference>
<keyword evidence="6 7" id="KW-0472">Membrane</keyword>
<comment type="pathway">
    <text evidence="2">Cell wall biogenesis; lipoteichoic acid biosynthesis.</text>
</comment>
<feature type="transmembrane region" description="Helical" evidence="7">
    <location>
        <begin position="42"/>
        <end position="64"/>
    </location>
</feature>
<feature type="domain" description="Sulfatase N-terminal" evidence="8">
    <location>
        <begin position="304"/>
        <end position="603"/>
    </location>
</feature>
<dbReference type="Pfam" id="PF00884">
    <property type="entry name" value="Sulfatase"/>
    <property type="match status" value="1"/>
</dbReference>
<reference evidence="9 10" key="1">
    <citation type="submission" date="2018-08" db="EMBL/GenBank/DDBJ databases">
        <title>A genome reference for cultivated species of the human gut microbiota.</title>
        <authorList>
            <person name="Zou Y."/>
            <person name="Xue W."/>
            <person name="Luo G."/>
        </authorList>
    </citation>
    <scope>NUCLEOTIDE SEQUENCE [LARGE SCALE GENOMIC DNA]</scope>
    <source>
        <strain evidence="9 10">AM28-23</strain>
    </source>
</reference>
<feature type="transmembrane region" description="Helical" evidence="7">
    <location>
        <begin position="135"/>
        <end position="154"/>
    </location>
</feature>
<gene>
    <name evidence="9" type="ORF">DW740_14060</name>
</gene>
<name>A0A414J264_9FIRM</name>
<dbReference type="InterPro" id="IPR017850">
    <property type="entry name" value="Alkaline_phosphatase_core_sf"/>
</dbReference>
<keyword evidence="4 7" id="KW-0812">Transmembrane</keyword>
<dbReference type="InterPro" id="IPR000917">
    <property type="entry name" value="Sulfatase_N"/>
</dbReference>
<dbReference type="GO" id="GO:0005886">
    <property type="term" value="C:plasma membrane"/>
    <property type="evidence" value="ECO:0007669"/>
    <property type="project" value="UniProtKB-SubCell"/>
</dbReference>
<dbReference type="Gene3D" id="3.40.720.10">
    <property type="entry name" value="Alkaline Phosphatase, subunit A"/>
    <property type="match status" value="1"/>
</dbReference>
<evidence type="ECO:0000256" key="3">
    <source>
        <dbReference type="ARBA" id="ARBA00022475"/>
    </source>
</evidence>
<evidence type="ECO:0000313" key="9">
    <source>
        <dbReference type="EMBL" id="RHE38189.1"/>
    </source>
</evidence>
<feature type="transmembrane region" description="Helical" evidence="7">
    <location>
        <begin position="185"/>
        <end position="203"/>
    </location>
</feature>
<feature type="transmembrane region" description="Helical" evidence="7">
    <location>
        <begin position="76"/>
        <end position="98"/>
    </location>
</feature>
<dbReference type="RefSeq" id="WP_118050602.1">
    <property type="nucleotide sequence ID" value="NZ_CABJFK010000012.1"/>
</dbReference>
<feature type="transmembrane region" description="Helical" evidence="7">
    <location>
        <begin position="215"/>
        <end position="236"/>
    </location>
</feature>
<dbReference type="Proteomes" id="UP000283745">
    <property type="component" value="Unassembled WGS sequence"/>
</dbReference>
<proteinExistence type="predicted"/>
<comment type="subcellular location">
    <subcellularLocation>
        <location evidence="1">Cell membrane</location>
        <topology evidence="1">Multi-pass membrane protein</topology>
    </subcellularLocation>
</comment>
<organism evidence="9 10">
    <name type="scientific">Blautia obeum</name>
    <dbReference type="NCBI Taxonomy" id="40520"/>
    <lineage>
        <taxon>Bacteria</taxon>
        <taxon>Bacillati</taxon>
        <taxon>Bacillota</taxon>
        <taxon>Clostridia</taxon>
        <taxon>Lachnospirales</taxon>
        <taxon>Lachnospiraceae</taxon>
        <taxon>Blautia</taxon>
    </lineage>
</organism>
<sequence>MKELKNKGRQRWRDYICLFVSFLFVLYFGINYKSIIYNSHTLGNGIKILLLAGLWAIGTVLIFVKLEVKEKTGRIINILYVLLSPCFIFLNMEAATFAMGKSFSGLNKSLLLFNICFILILELICIVLTNRIRLGTDICAFICVMFNIANYFVYEFRGTPIIASDIATISTAAEVASSYEIKFNWYHLVTLLLLFDFFMFGRVIKCKPVFSKKKFRLCGIIVMAIISVVGVKQFILTDYLDNHGLKLSLFNPMRSYRTYGSIAGFSRSIHYSILKKPEGYSLEKVEEITSKYESDTVDKTKEHPNVIVVINEAFSDLKDLGDFETNEDYMPFVHGLMNDRKCVSGTTYASIVGGQTANTEYEFLTGNSLAFLPTGAVAFQLFVKDAMPSLVTQLQDEGYMGSTAIHLHRASNYRRDRTYPLLGFKDFYNYDTVTTPIEKLRHYATDAGSYQRIIEDFESYKKDSDDPYLGYVMTVQNHSPFISRGDDNYKQTISLKDMKAEDVETYLSLIKLSDDAFKDLVEYFKNVDEPTVIFMTGDHQPRINDASMNALTKGQYKNWNDEEMMRHRYAIPFVIWANYDISGQKVEQTSMNYLQTRLMETTGSELTGFQKYQQDLQKEIPVLTGNGYVGSDGKFYELNDETSPYYSLLQDYSILQYNDLVDTKNRDNDFFNLQK</sequence>
<protein>
    <submittedName>
        <fullName evidence="9">LTA synthase family protein</fullName>
    </submittedName>
</protein>
<dbReference type="InterPro" id="IPR050448">
    <property type="entry name" value="OpgB/LTA_synthase_biosynth"/>
</dbReference>
<comment type="caution">
    <text evidence="9">The sequence shown here is derived from an EMBL/GenBank/DDBJ whole genome shotgun (WGS) entry which is preliminary data.</text>
</comment>
<evidence type="ECO:0000256" key="2">
    <source>
        <dbReference type="ARBA" id="ARBA00004936"/>
    </source>
</evidence>
<dbReference type="EMBL" id="QSKF01000012">
    <property type="protein sequence ID" value="RHE38189.1"/>
    <property type="molecule type" value="Genomic_DNA"/>
</dbReference>
<evidence type="ECO:0000256" key="7">
    <source>
        <dbReference type="SAM" id="Phobius"/>
    </source>
</evidence>
<dbReference type="AlphaFoldDB" id="A0A414J264"/>
<accession>A0A414J264</accession>
<evidence type="ECO:0000256" key="4">
    <source>
        <dbReference type="ARBA" id="ARBA00022692"/>
    </source>
</evidence>
<dbReference type="PANTHER" id="PTHR47371">
    <property type="entry name" value="LIPOTEICHOIC ACID SYNTHASE"/>
    <property type="match status" value="1"/>
</dbReference>
<dbReference type="SUPFAM" id="SSF53649">
    <property type="entry name" value="Alkaline phosphatase-like"/>
    <property type="match status" value="1"/>
</dbReference>
<evidence type="ECO:0000313" key="10">
    <source>
        <dbReference type="Proteomes" id="UP000283745"/>
    </source>
</evidence>
<evidence type="ECO:0000256" key="1">
    <source>
        <dbReference type="ARBA" id="ARBA00004651"/>
    </source>
</evidence>
<feature type="transmembrane region" description="Helical" evidence="7">
    <location>
        <begin position="12"/>
        <end position="30"/>
    </location>
</feature>